<gene>
    <name evidence="1" type="ORF">R3W88_023055</name>
</gene>
<dbReference type="Proteomes" id="UP001311915">
    <property type="component" value="Unassembled WGS sequence"/>
</dbReference>
<accession>A0AAV9LY58</accession>
<sequence>MTDEGLQAILDGCPNLVSLDLPGCCNLSLNKVLCSKISQQIKDVKYPHDKYNMSSIDGVKYYFGL</sequence>
<name>A0AAV9LY58_9SOLN</name>
<dbReference type="EMBL" id="JAWPEI010000004">
    <property type="protein sequence ID" value="KAK4730067.1"/>
    <property type="molecule type" value="Genomic_DNA"/>
</dbReference>
<dbReference type="AlphaFoldDB" id="A0AAV9LY58"/>
<evidence type="ECO:0000313" key="1">
    <source>
        <dbReference type="EMBL" id="KAK4730067.1"/>
    </source>
</evidence>
<reference evidence="1 2" key="1">
    <citation type="submission" date="2023-10" db="EMBL/GenBank/DDBJ databases">
        <title>Genome-Wide Identification Analysis in wild type Solanum Pinnatisectum Reveals Some Genes Defensing Phytophthora Infestans.</title>
        <authorList>
            <person name="Sun C."/>
        </authorList>
    </citation>
    <scope>NUCLEOTIDE SEQUENCE [LARGE SCALE GENOMIC DNA]</scope>
    <source>
        <strain evidence="1">LQN</strain>
        <tissue evidence="1">Leaf</tissue>
    </source>
</reference>
<proteinExistence type="predicted"/>
<evidence type="ECO:0000313" key="2">
    <source>
        <dbReference type="Proteomes" id="UP001311915"/>
    </source>
</evidence>
<organism evidence="1 2">
    <name type="scientific">Solanum pinnatisectum</name>
    <name type="common">tansyleaf nightshade</name>
    <dbReference type="NCBI Taxonomy" id="50273"/>
    <lineage>
        <taxon>Eukaryota</taxon>
        <taxon>Viridiplantae</taxon>
        <taxon>Streptophyta</taxon>
        <taxon>Embryophyta</taxon>
        <taxon>Tracheophyta</taxon>
        <taxon>Spermatophyta</taxon>
        <taxon>Magnoliopsida</taxon>
        <taxon>eudicotyledons</taxon>
        <taxon>Gunneridae</taxon>
        <taxon>Pentapetalae</taxon>
        <taxon>asterids</taxon>
        <taxon>lamiids</taxon>
        <taxon>Solanales</taxon>
        <taxon>Solanaceae</taxon>
        <taxon>Solanoideae</taxon>
        <taxon>Solaneae</taxon>
        <taxon>Solanum</taxon>
    </lineage>
</organism>
<dbReference type="Gene3D" id="3.80.10.10">
    <property type="entry name" value="Ribonuclease Inhibitor"/>
    <property type="match status" value="1"/>
</dbReference>
<protein>
    <submittedName>
        <fullName evidence="1">Uncharacterized protein</fullName>
    </submittedName>
</protein>
<keyword evidence="2" id="KW-1185">Reference proteome</keyword>
<dbReference type="InterPro" id="IPR032675">
    <property type="entry name" value="LRR_dom_sf"/>
</dbReference>
<comment type="caution">
    <text evidence="1">The sequence shown here is derived from an EMBL/GenBank/DDBJ whole genome shotgun (WGS) entry which is preliminary data.</text>
</comment>